<reference evidence="1" key="1">
    <citation type="journal article" date="2018" name="Nat. Genet.">
        <title>Extensive intraspecific gene order and gene structural variations between Mo17 and other maize genomes.</title>
        <authorList>
            <person name="Sun S."/>
            <person name="Zhou Y."/>
            <person name="Chen J."/>
            <person name="Shi J."/>
            <person name="Zhao H."/>
            <person name="Zhao H."/>
            <person name="Song W."/>
            <person name="Zhang M."/>
            <person name="Cui Y."/>
            <person name="Dong X."/>
            <person name="Liu H."/>
            <person name="Ma X."/>
            <person name="Jiao Y."/>
            <person name="Wang B."/>
            <person name="Wei X."/>
            <person name="Stein J.C."/>
            <person name="Glaubitz J.C."/>
            <person name="Lu F."/>
            <person name="Yu G."/>
            <person name="Liang C."/>
            <person name="Fengler K."/>
            <person name="Li B."/>
            <person name="Rafalski A."/>
            <person name="Schnable P.S."/>
            <person name="Ware D.H."/>
            <person name="Buckler E.S."/>
            <person name="Lai J."/>
        </authorList>
    </citation>
    <scope>NUCLEOTIDE SEQUENCE [LARGE SCALE GENOMIC DNA]</scope>
    <source>
        <tissue evidence="1">Seedling</tissue>
    </source>
</reference>
<dbReference type="AlphaFoldDB" id="A0A3L6FTE3"/>
<gene>
    <name evidence="1" type="ORF">Zm00014a_043853</name>
</gene>
<organism evidence="1">
    <name type="scientific">Zea mays</name>
    <name type="common">Maize</name>
    <dbReference type="NCBI Taxonomy" id="4577"/>
    <lineage>
        <taxon>Eukaryota</taxon>
        <taxon>Viridiplantae</taxon>
        <taxon>Streptophyta</taxon>
        <taxon>Embryophyta</taxon>
        <taxon>Tracheophyta</taxon>
        <taxon>Spermatophyta</taxon>
        <taxon>Magnoliopsida</taxon>
        <taxon>Liliopsida</taxon>
        <taxon>Poales</taxon>
        <taxon>Poaceae</taxon>
        <taxon>PACMAD clade</taxon>
        <taxon>Panicoideae</taxon>
        <taxon>Andropogonodae</taxon>
        <taxon>Andropogoneae</taxon>
        <taxon>Tripsacinae</taxon>
        <taxon>Zea</taxon>
    </lineage>
</organism>
<dbReference type="EMBL" id="NCVQ01000003">
    <property type="protein sequence ID" value="PWZ38036.1"/>
    <property type="molecule type" value="Genomic_DNA"/>
</dbReference>
<sequence>MRIAIGDGAKTSFWHCTWVNDQRPKDIVPDIFVASSDRRLSVREALTDSAWVSHIDLHAIHAVDHLK</sequence>
<evidence type="ECO:0000313" key="1">
    <source>
        <dbReference type="EMBL" id="PWZ38036.1"/>
    </source>
</evidence>
<dbReference type="Proteomes" id="UP000251960">
    <property type="component" value="Chromosome 2"/>
</dbReference>
<proteinExistence type="predicted"/>
<comment type="caution">
    <text evidence="1">The sequence shown here is derived from an EMBL/GenBank/DDBJ whole genome shotgun (WGS) entry which is preliminary data.</text>
</comment>
<protein>
    <submittedName>
        <fullName evidence="1">Uncharacterized protein</fullName>
    </submittedName>
</protein>
<name>A0A3L6FTE3_MAIZE</name>
<accession>A0A3L6FTE3</accession>